<gene>
    <name evidence="6" type="ORF">MM236_15170</name>
</gene>
<evidence type="ECO:0000259" key="5">
    <source>
        <dbReference type="PROSITE" id="PS50072"/>
    </source>
</evidence>
<dbReference type="RefSeq" id="WP_241275838.1">
    <property type="nucleotide sequence ID" value="NZ_JAKZGS010000014.1"/>
</dbReference>
<dbReference type="Proteomes" id="UP001165488">
    <property type="component" value="Unassembled WGS sequence"/>
</dbReference>
<protein>
    <recommendedName>
        <fullName evidence="4">Peptidyl-prolyl cis-trans isomerase</fullName>
        <shortName evidence="4">PPIase</shortName>
        <ecNumber evidence="4">5.2.1.8</ecNumber>
    </recommendedName>
</protein>
<dbReference type="InterPro" id="IPR020892">
    <property type="entry name" value="Cyclophilin-type_PPIase_CS"/>
</dbReference>
<keyword evidence="3 4" id="KW-0413">Isomerase</keyword>
<accession>A0ABS9URV1</accession>
<name>A0ABS9URV1_9BACT</name>
<dbReference type="PROSITE" id="PS50072">
    <property type="entry name" value="CSA_PPIASE_2"/>
    <property type="match status" value="1"/>
</dbReference>
<evidence type="ECO:0000256" key="3">
    <source>
        <dbReference type="ARBA" id="ARBA00023235"/>
    </source>
</evidence>
<dbReference type="PRINTS" id="PR00153">
    <property type="entry name" value="CSAPPISMRASE"/>
</dbReference>
<evidence type="ECO:0000256" key="4">
    <source>
        <dbReference type="RuleBase" id="RU363019"/>
    </source>
</evidence>
<keyword evidence="2 4" id="KW-0697">Rotamase</keyword>
<evidence type="ECO:0000313" key="6">
    <source>
        <dbReference type="EMBL" id="MCH7399341.1"/>
    </source>
</evidence>
<dbReference type="SUPFAM" id="SSF50891">
    <property type="entry name" value="Cyclophilin-like"/>
    <property type="match status" value="2"/>
</dbReference>
<dbReference type="Pfam" id="PF00160">
    <property type="entry name" value="Pro_isomerase"/>
    <property type="match status" value="2"/>
</dbReference>
<dbReference type="GO" id="GO:0016853">
    <property type="term" value="F:isomerase activity"/>
    <property type="evidence" value="ECO:0007669"/>
    <property type="project" value="UniProtKB-KW"/>
</dbReference>
<comment type="caution">
    <text evidence="6">The sequence shown here is derived from an EMBL/GenBank/DDBJ whole genome shotgun (WGS) entry which is preliminary data.</text>
</comment>
<organism evidence="6 7">
    <name type="scientific">Belliella calami</name>
    <dbReference type="NCBI Taxonomy" id="2923436"/>
    <lineage>
        <taxon>Bacteria</taxon>
        <taxon>Pseudomonadati</taxon>
        <taxon>Bacteroidota</taxon>
        <taxon>Cytophagia</taxon>
        <taxon>Cytophagales</taxon>
        <taxon>Cyclobacteriaceae</taxon>
        <taxon>Belliella</taxon>
    </lineage>
</organism>
<dbReference type="EC" id="5.2.1.8" evidence="4"/>
<dbReference type="PROSITE" id="PS51257">
    <property type="entry name" value="PROKAR_LIPOPROTEIN"/>
    <property type="match status" value="1"/>
</dbReference>
<comment type="function">
    <text evidence="4">PPIases accelerate the folding of proteins. It catalyzes the cis-trans isomerization of proline imidic peptide bonds in oligopeptides.</text>
</comment>
<sequence length="281" mass="32154">MKITRVLNILLCISGLLSCSVEKDHLVKIETRHGDMYALLFDDTPKHKNNFIKLAEGGRFDSTQFHRIIENFMIQGGDVFGKEKLPQEEWYTVPAEINPKHIHKKGMIAAARLGDNANPEKASSGSQFYIVHGKVYSKPELVTDMRQLGQKFNQFIGLESNKELRKEYLRLYEAKEFDSLNMIMLQTKEQLEGFYNVSLDKKMTPQQIEAYTSEGGTPHLDNEYTVFGEIIKGIEVMEAIAQEKTAALDKPIEPVYMKVSVSQMNKKKITKEFGYAFEQSK</sequence>
<dbReference type="PROSITE" id="PS00170">
    <property type="entry name" value="CSA_PPIASE_1"/>
    <property type="match status" value="1"/>
</dbReference>
<evidence type="ECO:0000256" key="2">
    <source>
        <dbReference type="ARBA" id="ARBA00023110"/>
    </source>
</evidence>
<keyword evidence="7" id="KW-1185">Reference proteome</keyword>
<proteinExistence type="inferred from homology"/>
<dbReference type="InterPro" id="IPR002130">
    <property type="entry name" value="Cyclophilin-type_PPIase_dom"/>
</dbReference>
<evidence type="ECO:0000313" key="7">
    <source>
        <dbReference type="Proteomes" id="UP001165488"/>
    </source>
</evidence>
<dbReference type="PANTHER" id="PTHR45625">
    <property type="entry name" value="PEPTIDYL-PROLYL CIS-TRANS ISOMERASE-RELATED"/>
    <property type="match status" value="1"/>
</dbReference>
<evidence type="ECO:0000256" key="1">
    <source>
        <dbReference type="ARBA" id="ARBA00007365"/>
    </source>
</evidence>
<dbReference type="InterPro" id="IPR029000">
    <property type="entry name" value="Cyclophilin-like_dom_sf"/>
</dbReference>
<dbReference type="PANTHER" id="PTHR45625:SF4">
    <property type="entry name" value="PEPTIDYLPROLYL ISOMERASE DOMAIN AND WD REPEAT-CONTAINING PROTEIN 1"/>
    <property type="match status" value="1"/>
</dbReference>
<dbReference type="CDD" id="cd00317">
    <property type="entry name" value="cyclophilin"/>
    <property type="match status" value="1"/>
</dbReference>
<comment type="catalytic activity">
    <reaction evidence="4">
        <text>[protein]-peptidylproline (omega=180) = [protein]-peptidylproline (omega=0)</text>
        <dbReference type="Rhea" id="RHEA:16237"/>
        <dbReference type="Rhea" id="RHEA-COMP:10747"/>
        <dbReference type="Rhea" id="RHEA-COMP:10748"/>
        <dbReference type="ChEBI" id="CHEBI:83833"/>
        <dbReference type="ChEBI" id="CHEBI:83834"/>
        <dbReference type="EC" id="5.2.1.8"/>
    </reaction>
</comment>
<dbReference type="EMBL" id="JAKZGS010000014">
    <property type="protein sequence ID" value="MCH7399341.1"/>
    <property type="molecule type" value="Genomic_DNA"/>
</dbReference>
<dbReference type="InterPro" id="IPR044666">
    <property type="entry name" value="Cyclophilin_A-like"/>
</dbReference>
<comment type="similarity">
    <text evidence="1 4">Belongs to the cyclophilin-type PPIase family.</text>
</comment>
<dbReference type="Gene3D" id="2.40.100.10">
    <property type="entry name" value="Cyclophilin-like"/>
    <property type="match status" value="2"/>
</dbReference>
<feature type="domain" description="PPIase cyclophilin-type" evidence="5">
    <location>
        <begin position="34"/>
        <end position="257"/>
    </location>
</feature>
<reference evidence="6" key="1">
    <citation type="submission" date="2022-03" db="EMBL/GenBank/DDBJ databases">
        <title>De novo assembled genomes of Belliella spp. (Cyclobacteriaceae) strains.</title>
        <authorList>
            <person name="Szabo A."/>
            <person name="Korponai K."/>
            <person name="Felfoldi T."/>
        </authorList>
    </citation>
    <scope>NUCLEOTIDE SEQUENCE</scope>
    <source>
        <strain evidence="6">DSM 107340</strain>
    </source>
</reference>